<keyword evidence="2" id="KW-0728">SH3 domain</keyword>
<comment type="caution">
    <text evidence="10">The sequence shown here is derived from an EMBL/GenBank/DDBJ whole genome shotgun (WGS) entry which is preliminary data.</text>
</comment>
<evidence type="ECO:0000256" key="5">
    <source>
        <dbReference type="ARBA" id="ARBA00022777"/>
    </source>
</evidence>
<organism evidence="10 11">
    <name type="scientific">Porites lobata</name>
    <dbReference type="NCBI Taxonomy" id="104759"/>
    <lineage>
        <taxon>Eukaryota</taxon>
        <taxon>Metazoa</taxon>
        <taxon>Cnidaria</taxon>
        <taxon>Anthozoa</taxon>
        <taxon>Hexacorallia</taxon>
        <taxon>Scleractinia</taxon>
        <taxon>Fungiina</taxon>
        <taxon>Poritidae</taxon>
        <taxon>Porites</taxon>
    </lineage>
</organism>
<dbReference type="EC" id="2.7.10.2" evidence="1"/>
<keyword evidence="3" id="KW-0808">Transferase</keyword>
<evidence type="ECO:0000259" key="9">
    <source>
        <dbReference type="Pfam" id="PF22931"/>
    </source>
</evidence>
<evidence type="ECO:0000256" key="6">
    <source>
        <dbReference type="ARBA" id="ARBA00022840"/>
    </source>
</evidence>
<name>A0ABN8QFS7_9CNID</name>
<feature type="region of interest" description="Disordered" evidence="8">
    <location>
        <begin position="273"/>
        <end position="296"/>
    </location>
</feature>
<reference evidence="10 11" key="1">
    <citation type="submission" date="2022-05" db="EMBL/GenBank/DDBJ databases">
        <authorList>
            <consortium name="Genoscope - CEA"/>
            <person name="William W."/>
        </authorList>
    </citation>
    <scope>NUCLEOTIDE SEQUENCE [LARGE SCALE GENOMIC DNA]</scope>
</reference>
<evidence type="ECO:0000256" key="3">
    <source>
        <dbReference type="ARBA" id="ARBA00022679"/>
    </source>
</evidence>
<evidence type="ECO:0000256" key="7">
    <source>
        <dbReference type="ARBA" id="ARBA00023137"/>
    </source>
</evidence>
<sequence>MASSSRFILGSSPILDVLQRADLEDYEGACVRKGLKKVEHLQHVNEELLRQELGMTVFEARRLLEVYKESQESTAEMTSHKNAANRQNQASVNKDKNLGWIPNPRNDMSRFYNEVYESFYLERVGYFGGNKKAFKKAFHEEARREYDNEKAVKKIREQLAQLKSVKDPSKAGFLLRENHILKPHDSTTITQNMLHIKRVETSIETLQKNLKEHLERTIHSSGRVLTGHKTAHDFDEQKLTELQGFRNELHTLITSLSQLQETCKAAFKHPFSAMKRKSRKRKQNTQKSVKRKKARHVARTTEVLKKIAPDWSEGKICEKEDLCGDIVKELGKREQKWAVALMFDQCELLNDSAKSELRTMLGFSESESSSNASDGDESSDQDNLSSINDSKDSERNSDDGADDSDVTEQCQEEDSGSVFTAVEAYDSSSAEDIGPYWNTMECTPYYEPIE</sequence>
<dbReference type="Proteomes" id="UP001159405">
    <property type="component" value="Unassembled WGS sequence"/>
</dbReference>
<feature type="domain" description="ACK/TNK-like SAM" evidence="9">
    <location>
        <begin position="15"/>
        <end position="68"/>
    </location>
</feature>
<evidence type="ECO:0000256" key="4">
    <source>
        <dbReference type="ARBA" id="ARBA00022741"/>
    </source>
</evidence>
<evidence type="ECO:0000256" key="8">
    <source>
        <dbReference type="SAM" id="MobiDB-lite"/>
    </source>
</evidence>
<dbReference type="Pfam" id="PF22931">
    <property type="entry name" value="SAM_TNK"/>
    <property type="match status" value="1"/>
</dbReference>
<dbReference type="EMBL" id="CALNXK010000127">
    <property type="protein sequence ID" value="CAH3163743.1"/>
    <property type="molecule type" value="Genomic_DNA"/>
</dbReference>
<keyword evidence="5" id="KW-0418">Kinase</keyword>
<accession>A0ABN8QFS7</accession>
<keyword evidence="6" id="KW-0067">ATP-binding</keyword>
<protein>
    <recommendedName>
        <fullName evidence="1">non-specific protein-tyrosine kinase</fullName>
        <ecNumber evidence="1">2.7.10.2</ecNumber>
    </recommendedName>
</protein>
<feature type="region of interest" description="Disordered" evidence="8">
    <location>
        <begin position="364"/>
        <end position="450"/>
    </location>
</feature>
<feature type="compositionally biased region" description="Polar residues" evidence="8">
    <location>
        <begin position="74"/>
        <end position="92"/>
    </location>
</feature>
<evidence type="ECO:0000256" key="1">
    <source>
        <dbReference type="ARBA" id="ARBA00011903"/>
    </source>
</evidence>
<feature type="compositionally biased region" description="Low complexity" evidence="8">
    <location>
        <begin position="364"/>
        <end position="373"/>
    </location>
</feature>
<proteinExistence type="predicted"/>
<feature type="compositionally biased region" description="Basic and acidic residues" evidence="8">
    <location>
        <begin position="389"/>
        <end position="398"/>
    </location>
</feature>
<evidence type="ECO:0000256" key="2">
    <source>
        <dbReference type="ARBA" id="ARBA00022443"/>
    </source>
</evidence>
<keyword evidence="11" id="KW-1185">Reference proteome</keyword>
<keyword evidence="4" id="KW-0547">Nucleotide-binding</keyword>
<feature type="compositionally biased region" description="Basic residues" evidence="8">
    <location>
        <begin position="274"/>
        <end position="296"/>
    </location>
</feature>
<feature type="region of interest" description="Disordered" evidence="8">
    <location>
        <begin position="74"/>
        <end position="98"/>
    </location>
</feature>
<gene>
    <name evidence="10" type="ORF">PLOB_00006061</name>
</gene>
<dbReference type="InterPro" id="IPR055175">
    <property type="entry name" value="ACK/TNK-like_SAM"/>
</dbReference>
<evidence type="ECO:0000313" key="11">
    <source>
        <dbReference type="Proteomes" id="UP001159405"/>
    </source>
</evidence>
<feature type="compositionally biased region" description="Acidic residues" evidence="8">
    <location>
        <begin position="399"/>
        <end position="415"/>
    </location>
</feature>
<evidence type="ECO:0000313" key="10">
    <source>
        <dbReference type="EMBL" id="CAH3163743.1"/>
    </source>
</evidence>
<keyword evidence="7" id="KW-0829">Tyrosine-protein kinase</keyword>